<dbReference type="Proteomes" id="UP000262954">
    <property type="component" value="Unassembled WGS sequence"/>
</dbReference>
<name>A0A316RD70_9BACT</name>
<dbReference type="Pfam" id="PF19571">
    <property type="entry name" value="ACT_8"/>
    <property type="match status" value="1"/>
</dbReference>
<comment type="caution">
    <text evidence="2">The sequence shown here is derived from an EMBL/GenBank/DDBJ whole genome shotgun (WGS) entry which is preliminary data.</text>
</comment>
<dbReference type="Gene3D" id="3.30.2130.10">
    <property type="entry name" value="VC0802-like"/>
    <property type="match status" value="1"/>
</dbReference>
<dbReference type="PANTHER" id="PTHR40099:SF1">
    <property type="entry name" value="ACETOLACTATE SYNTHASE, SMALL SUBUNIT"/>
    <property type="match status" value="1"/>
</dbReference>
<feature type="domain" description="ACT" evidence="1">
    <location>
        <begin position="1"/>
        <end position="140"/>
    </location>
</feature>
<accession>A0A316RD70</accession>
<evidence type="ECO:0000259" key="1">
    <source>
        <dbReference type="Pfam" id="PF19571"/>
    </source>
</evidence>
<dbReference type="PANTHER" id="PTHR40099">
    <property type="entry name" value="ACETOLACTATE SYNTHASE, SMALL SUBUNIT"/>
    <property type="match status" value="1"/>
</dbReference>
<dbReference type="EMBL" id="DNWC01000021">
    <property type="protein sequence ID" value="HBJ07620.1"/>
    <property type="molecule type" value="Genomic_DNA"/>
</dbReference>
<dbReference type="RefSeq" id="WP_009317256.1">
    <property type="nucleotide sequence ID" value="NZ_CABKQP010000001.1"/>
</dbReference>
<dbReference type="SUPFAM" id="SSF55021">
    <property type="entry name" value="ACT-like"/>
    <property type="match status" value="2"/>
</dbReference>
<reference evidence="2 3" key="1">
    <citation type="journal article" date="2018" name="Nat. Biotechnol.">
        <title>A standardized bacterial taxonomy based on genome phylogeny substantially revises the tree of life.</title>
        <authorList>
            <person name="Parks D.H."/>
            <person name="Chuvochina M."/>
            <person name="Waite D.W."/>
            <person name="Rinke C."/>
            <person name="Skarshewski A."/>
            <person name="Chaumeil P.A."/>
            <person name="Hugenholtz P."/>
        </authorList>
    </citation>
    <scope>NUCLEOTIDE SEQUENCE [LARGE SCALE GENOMIC DNA]</scope>
    <source>
        <strain evidence="2">UBA11482</strain>
    </source>
</reference>
<proteinExistence type="predicted"/>
<protein>
    <submittedName>
        <fullName evidence="2">Acetolactate synthase</fullName>
    </submittedName>
</protein>
<organism evidence="2 3">
    <name type="scientific">Coprobacter fastidiosus</name>
    <dbReference type="NCBI Taxonomy" id="1099853"/>
    <lineage>
        <taxon>Bacteria</taxon>
        <taxon>Pseudomonadati</taxon>
        <taxon>Bacteroidota</taxon>
        <taxon>Bacteroidia</taxon>
        <taxon>Bacteroidales</taxon>
        <taxon>Barnesiellaceae</taxon>
        <taxon>Coprobacter</taxon>
    </lineage>
</organism>
<dbReference type="InterPro" id="IPR045865">
    <property type="entry name" value="ACT-like_dom_sf"/>
</dbReference>
<dbReference type="InterPro" id="IPR045739">
    <property type="entry name" value="ACT_dom_pair"/>
</dbReference>
<dbReference type="AlphaFoldDB" id="A0A316RD70"/>
<sequence length="141" mass="15675">MIIQQLSVFLENKSGRLNEILDILGKANIRIIAATVADTSEYGILRLITSDTAHAIKLLKEANVSANTSDVIALTCDSMAGTFAKELKYFAKESISIEYMYCFSKQTNAFLIIRTSNQHAALETIKKYGLHSITEKELIEL</sequence>
<evidence type="ECO:0000313" key="2">
    <source>
        <dbReference type="EMBL" id="HBJ07620.1"/>
    </source>
</evidence>
<gene>
    <name evidence="2" type="ORF">DDY73_01315</name>
</gene>
<evidence type="ECO:0000313" key="3">
    <source>
        <dbReference type="Proteomes" id="UP000262954"/>
    </source>
</evidence>